<keyword evidence="4" id="KW-1185">Reference proteome</keyword>
<accession>A0ABC8LZP4</accession>
<protein>
    <submittedName>
        <fullName evidence="3">Uncharacterized protein</fullName>
    </submittedName>
</protein>
<feature type="chain" id="PRO_5044825720" evidence="2">
    <location>
        <begin position="22"/>
        <end position="345"/>
    </location>
</feature>
<organism evidence="3 4">
    <name type="scientific">Eruca vesicaria subsp. sativa</name>
    <name type="common">Garden rocket</name>
    <name type="synonym">Eruca sativa</name>
    <dbReference type="NCBI Taxonomy" id="29727"/>
    <lineage>
        <taxon>Eukaryota</taxon>
        <taxon>Viridiplantae</taxon>
        <taxon>Streptophyta</taxon>
        <taxon>Embryophyta</taxon>
        <taxon>Tracheophyta</taxon>
        <taxon>Spermatophyta</taxon>
        <taxon>Magnoliopsida</taxon>
        <taxon>eudicotyledons</taxon>
        <taxon>Gunneridae</taxon>
        <taxon>Pentapetalae</taxon>
        <taxon>rosids</taxon>
        <taxon>malvids</taxon>
        <taxon>Brassicales</taxon>
        <taxon>Brassicaceae</taxon>
        <taxon>Brassiceae</taxon>
        <taxon>Eruca</taxon>
    </lineage>
</organism>
<dbReference type="PANTHER" id="PTHR31607:SF33">
    <property type="entry name" value="DUF1216 DOMAIN-CONTAINING PROTEIN"/>
    <property type="match status" value="1"/>
</dbReference>
<dbReference type="PANTHER" id="PTHR31607">
    <property type="entry name" value="DUF1216 DOMAIN-CONTAINING PROTEIN-RELATED"/>
    <property type="match status" value="1"/>
</dbReference>
<keyword evidence="2" id="KW-0732">Signal</keyword>
<evidence type="ECO:0000256" key="1">
    <source>
        <dbReference type="SAM" id="MobiDB-lite"/>
    </source>
</evidence>
<dbReference type="EMBL" id="CAKOAT010817375">
    <property type="protein sequence ID" value="CAH8388791.1"/>
    <property type="molecule type" value="Genomic_DNA"/>
</dbReference>
<evidence type="ECO:0000256" key="2">
    <source>
        <dbReference type="SAM" id="SignalP"/>
    </source>
</evidence>
<sequence>MARISLLIFIAVVLTIGSVSAHPPKKTKKTLCPPTLSKLQTFPSHEISKLVQKKIKSAPNTPQFNTLFAICKAFSDYLAVPKGKAVKTIFTSVHAKYALMTEAMFSAQAAVGVEGKLAAQVRKSYNAMADGFVELEQMTAEISAKYKFNANAEISEADRLKIEKCVIKLKGCINVFVKVITKCSAKFAGKPVGNPVKPGGYLDDFIKKGVNFGGNFMGAIGGAFGGNAEAKVGGNAGAQGEVKVGGHAGGKVGGRKGKGRGKFGGLAGAQAGAKVGGNAEAKVGGQAGATTEVNVGGSAGGNAGGIFGGSFGFGGQVQYDAAGKAHVGGGSEFRPLSRAGNKHLD</sequence>
<feature type="region of interest" description="Disordered" evidence="1">
    <location>
        <begin position="325"/>
        <end position="345"/>
    </location>
</feature>
<reference evidence="3 4" key="1">
    <citation type="submission" date="2022-03" db="EMBL/GenBank/DDBJ databases">
        <authorList>
            <person name="Macdonald S."/>
            <person name="Ahmed S."/>
            <person name="Newling K."/>
        </authorList>
    </citation>
    <scope>NUCLEOTIDE SEQUENCE [LARGE SCALE GENOMIC DNA]</scope>
</reference>
<evidence type="ECO:0000313" key="3">
    <source>
        <dbReference type="EMBL" id="CAH8388791.1"/>
    </source>
</evidence>
<feature type="signal peptide" evidence="2">
    <location>
        <begin position="1"/>
        <end position="21"/>
    </location>
</feature>
<dbReference type="Proteomes" id="UP001642260">
    <property type="component" value="Unassembled WGS sequence"/>
</dbReference>
<gene>
    <name evidence="3" type="ORF">ERUC_LOCUS41274</name>
</gene>
<name>A0ABC8LZP4_ERUVS</name>
<dbReference type="AlphaFoldDB" id="A0ABC8LZP4"/>
<evidence type="ECO:0000313" key="4">
    <source>
        <dbReference type="Proteomes" id="UP001642260"/>
    </source>
</evidence>
<proteinExistence type="predicted"/>
<comment type="caution">
    <text evidence="3">The sequence shown here is derived from an EMBL/GenBank/DDBJ whole genome shotgun (WGS) entry which is preliminary data.</text>
</comment>